<dbReference type="Gene3D" id="3.40.50.2300">
    <property type="match status" value="2"/>
</dbReference>
<name>A0A4R8GQX7_9FIRM</name>
<gene>
    <name evidence="4" type="ORF">C7959_13220</name>
</gene>
<dbReference type="InterPro" id="IPR025997">
    <property type="entry name" value="SBP_2_dom"/>
</dbReference>
<dbReference type="Pfam" id="PF13407">
    <property type="entry name" value="Peripla_BP_4"/>
    <property type="match status" value="1"/>
</dbReference>
<evidence type="ECO:0000256" key="1">
    <source>
        <dbReference type="ARBA" id="ARBA00004196"/>
    </source>
</evidence>
<accession>A0A4R8GQX7</accession>
<dbReference type="Proteomes" id="UP000295832">
    <property type="component" value="Unassembled WGS sequence"/>
</dbReference>
<dbReference type="AlphaFoldDB" id="A0A4R8GQX7"/>
<proteinExistence type="predicted"/>
<keyword evidence="2" id="KW-0732">Signal</keyword>
<sequence>MKKKVLGLLIVILVISNLFASISLASWFDEEDDINSNQIKIGFLLKTMQEERYLRDKFAFEDEVKRLGAKLIFDAASNDENLQLARFKRMLDKNVDVVVLQPVSSNKTSEMIELAHKQGVKVVGYDSLILNADLDAHVMQDSWAVGRLQGEAMLEWFKEKKGKVEGNVVLIKGHPNDSNAIMMTSGAKRIIKNNSGLNLVAERWHKGWSSDKAMATAVELLDKYDNNIDAFICNNSGMARGIIAALEAKGLADSDKVFVAGSDADLQNIKYLVQGKQNVEIFKKIKPLAKAAANLAYKLAKNPRKEIKELTVVDRMLNNGYKEVPTIVTPIVRVIKDNIDQTVIKADFYDKDDIYKD</sequence>
<evidence type="ECO:0000259" key="3">
    <source>
        <dbReference type="Pfam" id="PF13407"/>
    </source>
</evidence>
<dbReference type="PANTHER" id="PTHR30036:SF1">
    <property type="entry name" value="D-XYLOSE-BINDING PERIPLASMIC PROTEIN"/>
    <property type="match status" value="1"/>
</dbReference>
<evidence type="ECO:0000256" key="2">
    <source>
        <dbReference type="ARBA" id="ARBA00022729"/>
    </source>
</evidence>
<keyword evidence="5" id="KW-1185">Reference proteome</keyword>
<evidence type="ECO:0000313" key="4">
    <source>
        <dbReference type="EMBL" id="TDX48225.1"/>
    </source>
</evidence>
<dbReference type="PANTHER" id="PTHR30036">
    <property type="entry name" value="D-XYLOSE-BINDING PERIPLASMIC PROTEIN"/>
    <property type="match status" value="1"/>
</dbReference>
<dbReference type="CDD" id="cd19992">
    <property type="entry name" value="PBP1_ABC_xylose_binding-like"/>
    <property type="match status" value="1"/>
</dbReference>
<dbReference type="GO" id="GO:0030246">
    <property type="term" value="F:carbohydrate binding"/>
    <property type="evidence" value="ECO:0007669"/>
    <property type="project" value="TreeGrafter"/>
</dbReference>
<dbReference type="GO" id="GO:0030288">
    <property type="term" value="C:outer membrane-bounded periplasmic space"/>
    <property type="evidence" value="ECO:0007669"/>
    <property type="project" value="TreeGrafter"/>
</dbReference>
<feature type="domain" description="Periplasmic binding protein" evidence="3">
    <location>
        <begin position="41"/>
        <end position="301"/>
    </location>
</feature>
<dbReference type="STRING" id="926561.GCA_000379025_02433"/>
<dbReference type="EMBL" id="SOEG01000032">
    <property type="protein sequence ID" value="TDX48225.1"/>
    <property type="molecule type" value="Genomic_DNA"/>
</dbReference>
<dbReference type="InterPro" id="IPR050555">
    <property type="entry name" value="Bact_Solute-Bind_Prot2"/>
</dbReference>
<dbReference type="SUPFAM" id="SSF53822">
    <property type="entry name" value="Periplasmic binding protein-like I"/>
    <property type="match status" value="1"/>
</dbReference>
<evidence type="ECO:0000313" key="5">
    <source>
        <dbReference type="Proteomes" id="UP000295832"/>
    </source>
</evidence>
<dbReference type="RefSeq" id="WP_134118356.1">
    <property type="nucleotide sequence ID" value="NZ_SOEG01000032.1"/>
</dbReference>
<reference evidence="4 5" key="1">
    <citation type="submission" date="2019-03" db="EMBL/GenBank/DDBJ databases">
        <title>Subsurface microbial communities from deep shales in Ohio and West Virginia, USA.</title>
        <authorList>
            <person name="Wrighton K."/>
        </authorList>
    </citation>
    <scope>NUCLEOTIDE SEQUENCE [LARGE SCALE GENOMIC DNA]</scope>
    <source>
        <strain evidence="4 5">MSL 6dP</strain>
    </source>
</reference>
<protein>
    <submittedName>
        <fullName evidence="4">Xylose-binding protein</fullName>
    </submittedName>
</protein>
<comment type="caution">
    <text evidence="4">The sequence shown here is derived from an EMBL/GenBank/DDBJ whole genome shotgun (WGS) entry which is preliminary data.</text>
</comment>
<comment type="subcellular location">
    <subcellularLocation>
        <location evidence="1">Cell envelope</location>
    </subcellularLocation>
</comment>
<organism evidence="4 5">
    <name type="scientific">Orenia marismortui</name>
    <dbReference type="NCBI Taxonomy" id="46469"/>
    <lineage>
        <taxon>Bacteria</taxon>
        <taxon>Bacillati</taxon>
        <taxon>Bacillota</taxon>
        <taxon>Clostridia</taxon>
        <taxon>Halanaerobiales</taxon>
        <taxon>Halobacteroidaceae</taxon>
        <taxon>Orenia</taxon>
    </lineage>
</organism>
<dbReference type="InterPro" id="IPR028082">
    <property type="entry name" value="Peripla_BP_I"/>
</dbReference>